<evidence type="ECO:0000256" key="2">
    <source>
        <dbReference type="SAM" id="Phobius"/>
    </source>
</evidence>
<sequence length="84" mass="8353">MNAARAALAVLAVLFAVVCVYVAAHEIMLGGPVFSSLEATIAGTALGLATISLAAAGKLLGRASRSRSPTSTADRQPVADGGEQ</sequence>
<evidence type="ECO:0000256" key="1">
    <source>
        <dbReference type="SAM" id="MobiDB-lite"/>
    </source>
</evidence>
<gene>
    <name evidence="3" type="ORF">J2753_000422</name>
</gene>
<dbReference type="RefSeq" id="WP_209489998.1">
    <property type="nucleotide sequence ID" value="NZ_JAGGLC010000001.1"/>
</dbReference>
<feature type="transmembrane region" description="Helical" evidence="2">
    <location>
        <begin position="40"/>
        <end position="60"/>
    </location>
</feature>
<keyword evidence="4" id="KW-1185">Reference proteome</keyword>
<keyword evidence="2" id="KW-0812">Transmembrane</keyword>
<name>A0A8T4GSU7_9EURY</name>
<proteinExistence type="predicted"/>
<keyword evidence="2" id="KW-1133">Transmembrane helix</keyword>
<feature type="compositionally biased region" description="Low complexity" evidence="1">
    <location>
        <begin position="62"/>
        <end position="75"/>
    </location>
</feature>
<evidence type="ECO:0000313" key="4">
    <source>
        <dbReference type="Proteomes" id="UP000823736"/>
    </source>
</evidence>
<feature type="region of interest" description="Disordered" evidence="1">
    <location>
        <begin position="62"/>
        <end position="84"/>
    </location>
</feature>
<evidence type="ECO:0000313" key="3">
    <source>
        <dbReference type="EMBL" id="MBP1985949.1"/>
    </source>
</evidence>
<organism evidence="3 4">
    <name type="scientific">Halolamina salifodinae</name>
    <dbReference type="NCBI Taxonomy" id="1202767"/>
    <lineage>
        <taxon>Archaea</taxon>
        <taxon>Methanobacteriati</taxon>
        <taxon>Methanobacteriota</taxon>
        <taxon>Stenosarchaea group</taxon>
        <taxon>Halobacteria</taxon>
        <taxon>Halobacteriales</taxon>
        <taxon>Haloferacaceae</taxon>
    </lineage>
</organism>
<dbReference type="AlphaFoldDB" id="A0A8T4GSU7"/>
<protein>
    <submittedName>
        <fullName evidence="3">Uncharacterized protein</fullName>
    </submittedName>
</protein>
<accession>A0A8T4GSU7</accession>
<comment type="caution">
    <text evidence="3">The sequence shown here is derived from an EMBL/GenBank/DDBJ whole genome shotgun (WGS) entry which is preliminary data.</text>
</comment>
<keyword evidence="2" id="KW-0472">Membrane</keyword>
<dbReference type="Proteomes" id="UP000823736">
    <property type="component" value="Unassembled WGS sequence"/>
</dbReference>
<dbReference type="EMBL" id="JAGGLC010000001">
    <property type="protein sequence ID" value="MBP1985949.1"/>
    <property type="molecule type" value="Genomic_DNA"/>
</dbReference>
<reference evidence="3" key="1">
    <citation type="submission" date="2021-03" db="EMBL/GenBank/DDBJ databases">
        <title>Genomic Encyclopedia of Type Strains, Phase IV (KMG-IV): sequencing the most valuable type-strain genomes for metagenomic binning, comparative biology and taxonomic classification.</title>
        <authorList>
            <person name="Goeker M."/>
        </authorList>
    </citation>
    <scope>NUCLEOTIDE SEQUENCE</scope>
    <source>
        <strain evidence="3">DSM 26232</strain>
    </source>
</reference>